<accession>A0A8H5U3U4</accession>
<protein>
    <submittedName>
        <fullName evidence="1">Uncharacterized protein</fullName>
    </submittedName>
</protein>
<comment type="caution">
    <text evidence="1">The sequence shown here is derived from an EMBL/GenBank/DDBJ whole genome shotgun (WGS) entry which is preliminary data.</text>
</comment>
<gene>
    <name evidence="1" type="ORF">FDENT_8437</name>
</gene>
<name>A0A8H5U3U4_9HYPO</name>
<reference evidence="1 2" key="1">
    <citation type="submission" date="2020-05" db="EMBL/GenBank/DDBJ databases">
        <title>Identification and distribution of gene clusters putatively required for synthesis of sphingolipid metabolism inhibitors in phylogenetically diverse species of the filamentous fungus Fusarium.</title>
        <authorList>
            <person name="Kim H.-S."/>
            <person name="Busman M."/>
            <person name="Brown D.W."/>
            <person name="Divon H."/>
            <person name="Uhlig S."/>
            <person name="Proctor R.H."/>
        </authorList>
    </citation>
    <scope>NUCLEOTIDE SEQUENCE [LARGE SCALE GENOMIC DNA]</scope>
    <source>
        <strain evidence="1 2">NRRL 25311</strain>
    </source>
</reference>
<dbReference type="EMBL" id="JAAOAK010000248">
    <property type="protein sequence ID" value="KAF5680234.1"/>
    <property type="molecule type" value="Genomic_DNA"/>
</dbReference>
<organism evidence="1 2">
    <name type="scientific">Fusarium denticulatum</name>
    <dbReference type="NCBI Taxonomy" id="48507"/>
    <lineage>
        <taxon>Eukaryota</taxon>
        <taxon>Fungi</taxon>
        <taxon>Dikarya</taxon>
        <taxon>Ascomycota</taxon>
        <taxon>Pezizomycotina</taxon>
        <taxon>Sordariomycetes</taxon>
        <taxon>Hypocreomycetidae</taxon>
        <taxon>Hypocreales</taxon>
        <taxon>Nectriaceae</taxon>
        <taxon>Fusarium</taxon>
        <taxon>Fusarium fujikuroi species complex</taxon>
    </lineage>
</organism>
<evidence type="ECO:0000313" key="2">
    <source>
        <dbReference type="Proteomes" id="UP000562682"/>
    </source>
</evidence>
<dbReference type="AlphaFoldDB" id="A0A8H5U3U4"/>
<sequence>MLTSGKATGAYTSGNRNVDTGFGNGYDRLQLEPGFNGVRIEFVLATQEAPSTLANMDVISILDVTIGAPIQYAFDTHGNQINALSPFLLIPDAIVPPDSLTGYTRSSPRLVRTIISTSGPVGVVISVCDVEDALNDSGFLLRAEGCIDCDFGSDKFEINYVYATTTPPLESSLTLPLFLRQGLNLVLLSFSWSYWGYHYNWGSD</sequence>
<keyword evidence="2" id="KW-1185">Reference proteome</keyword>
<proteinExistence type="predicted"/>
<dbReference type="Proteomes" id="UP000562682">
    <property type="component" value="Unassembled WGS sequence"/>
</dbReference>
<evidence type="ECO:0000313" key="1">
    <source>
        <dbReference type="EMBL" id="KAF5680234.1"/>
    </source>
</evidence>